<organism evidence="1 2">
    <name type="scientific">Chryseobacterium limigenitum</name>
    <dbReference type="NCBI Taxonomy" id="1612149"/>
    <lineage>
        <taxon>Bacteria</taxon>
        <taxon>Pseudomonadati</taxon>
        <taxon>Bacteroidota</taxon>
        <taxon>Flavobacteriia</taxon>
        <taxon>Flavobacteriales</taxon>
        <taxon>Weeksellaceae</taxon>
        <taxon>Chryseobacterium group</taxon>
        <taxon>Chryseobacterium</taxon>
    </lineage>
</organism>
<evidence type="ECO:0000313" key="2">
    <source>
        <dbReference type="Proteomes" id="UP000182034"/>
    </source>
</evidence>
<reference evidence="2" key="1">
    <citation type="submission" date="2016-10" db="EMBL/GenBank/DDBJ databases">
        <authorList>
            <person name="Varghese N."/>
            <person name="Submissions S."/>
        </authorList>
    </citation>
    <scope>NUCLEOTIDE SEQUENCE [LARGE SCALE GENOMIC DNA]</scope>
    <source>
        <strain evidence="2">SUR2</strain>
    </source>
</reference>
<accession>A0A1K2IPG8</accession>
<dbReference type="EMBL" id="FPKW01000006">
    <property type="protein sequence ID" value="SFZ94198.1"/>
    <property type="molecule type" value="Genomic_DNA"/>
</dbReference>
<protein>
    <recommendedName>
        <fullName evidence="3">LysM domain-containing protein</fullName>
    </recommendedName>
</protein>
<dbReference type="Proteomes" id="UP000182034">
    <property type="component" value="Unassembled WGS sequence"/>
</dbReference>
<dbReference type="AlphaFoldDB" id="A0A1K2IPG8"/>
<proteinExistence type="predicted"/>
<dbReference type="OrthoDB" id="1267051at2"/>
<name>A0A1K2IPG8_9FLAO</name>
<keyword evidence="2" id="KW-1185">Reference proteome</keyword>
<evidence type="ECO:0000313" key="1">
    <source>
        <dbReference type="EMBL" id="SFZ94198.1"/>
    </source>
</evidence>
<sequence>MIVHFILHGETLESISEEIKLENPKYLKEYHNKRCAREDYIQDELIPRKKLLIPDLKDINEYNSRNDAPFKHPKLNPVLSFDPENFSKIYDVNINEITKNEAGKKGNFISFTVSLKWVRKDSEEHIFHLFKNNFYDQSGSKMSDLATECMRSLNPAVIKTDSKGKVISISLKKETIDNFHSIKEKLLDLFPDKYAKIYIDEYEMAVLDQKLFDQRMRDDTFIKTYFAPVRNEFINGKSYVEQTVGEDNTSITIQQKVGNENYSQEISLVQISPSNPDVDFNGKYTLFSENGLIKNIDIIYSISRYGVQNVTNIKIKQKS</sequence>
<dbReference type="STRING" id="1612149.SAMN05216324_106141"/>
<evidence type="ECO:0008006" key="3">
    <source>
        <dbReference type="Google" id="ProtNLM"/>
    </source>
</evidence>
<dbReference type="RefSeq" id="WP_072409671.1">
    <property type="nucleotide sequence ID" value="NZ_FPKW01000006.1"/>
</dbReference>
<gene>
    <name evidence="1" type="ORF">SAMN05216324_106141</name>
</gene>